<dbReference type="PROSITE" id="PS00154">
    <property type="entry name" value="ATPASE_E1_E2"/>
    <property type="match status" value="1"/>
</dbReference>
<evidence type="ECO:0000256" key="1">
    <source>
        <dbReference type="ARBA" id="ARBA00004141"/>
    </source>
</evidence>
<dbReference type="FunFam" id="3.40.50.1000:FF:000001">
    <property type="entry name" value="Phospholipid-transporting ATPase IC"/>
    <property type="match status" value="1"/>
</dbReference>
<keyword evidence="3" id="KW-0547">Nucleotide-binding</keyword>
<dbReference type="GO" id="GO:0016020">
    <property type="term" value="C:membrane"/>
    <property type="evidence" value="ECO:0007669"/>
    <property type="project" value="UniProtKB-SubCell"/>
</dbReference>
<dbReference type="GO" id="GO:0005524">
    <property type="term" value="F:ATP binding"/>
    <property type="evidence" value="ECO:0007669"/>
    <property type="project" value="UniProtKB-KW"/>
</dbReference>
<evidence type="ECO:0000313" key="9">
    <source>
        <dbReference type="Proteomes" id="UP000663842"/>
    </source>
</evidence>
<accession>A0A820PYQ6</accession>
<keyword evidence="7" id="KW-0472">Membrane</keyword>
<evidence type="ECO:0000313" key="8">
    <source>
        <dbReference type="EMBL" id="CAF4410657.1"/>
    </source>
</evidence>
<organism evidence="8 9">
    <name type="scientific">Rotaria magnacalcarata</name>
    <dbReference type="NCBI Taxonomy" id="392030"/>
    <lineage>
        <taxon>Eukaryota</taxon>
        <taxon>Metazoa</taxon>
        <taxon>Spiralia</taxon>
        <taxon>Gnathifera</taxon>
        <taxon>Rotifera</taxon>
        <taxon>Eurotatoria</taxon>
        <taxon>Bdelloidea</taxon>
        <taxon>Philodinida</taxon>
        <taxon>Philodinidae</taxon>
        <taxon>Rotaria</taxon>
    </lineage>
</organism>
<keyword evidence="4" id="KW-0067">ATP-binding</keyword>
<dbReference type="Gene3D" id="3.40.1110.10">
    <property type="entry name" value="Calcium-transporting ATPase, cytoplasmic domain N"/>
    <property type="match status" value="1"/>
</dbReference>
<sequence length="86" mass="9545">MAKKNAIVRSLPSVETLGCTSVICSDKTGTLTTNQMSVCRMFIFNRTNTNDIQIEQFEITGSTYEPKGDILFNEAKFNCSQRSGLV</sequence>
<proteinExistence type="predicted"/>
<dbReference type="PANTHER" id="PTHR42861">
    <property type="entry name" value="CALCIUM-TRANSPORTING ATPASE"/>
    <property type="match status" value="1"/>
</dbReference>
<evidence type="ECO:0000256" key="2">
    <source>
        <dbReference type="ARBA" id="ARBA00022692"/>
    </source>
</evidence>
<dbReference type="SUPFAM" id="SSF56784">
    <property type="entry name" value="HAD-like"/>
    <property type="match status" value="1"/>
</dbReference>
<dbReference type="EMBL" id="CAJOBF010027829">
    <property type="protein sequence ID" value="CAF4410657.1"/>
    <property type="molecule type" value="Genomic_DNA"/>
</dbReference>
<keyword evidence="6" id="KW-1133">Transmembrane helix</keyword>
<dbReference type="InterPro" id="IPR036412">
    <property type="entry name" value="HAD-like_sf"/>
</dbReference>
<dbReference type="Gene3D" id="3.40.50.1000">
    <property type="entry name" value="HAD superfamily/HAD-like"/>
    <property type="match status" value="1"/>
</dbReference>
<evidence type="ECO:0000256" key="7">
    <source>
        <dbReference type="ARBA" id="ARBA00023136"/>
    </source>
</evidence>
<comment type="subcellular location">
    <subcellularLocation>
        <location evidence="1">Membrane</location>
        <topology evidence="1">Multi-pass membrane protein</topology>
    </subcellularLocation>
</comment>
<evidence type="ECO:0000256" key="4">
    <source>
        <dbReference type="ARBA" id="ARBA00022840"/>
    </source>
</evidence>
<comment type="caution">
    <text evidence="8">The sequence shown here is derived from an EMBL/GenBank/DDBJ whole genome shotgun (WGS) entry which is preliminary data.</text>
</comment>
<reference evidence="8" key="1">
    <citation type="submission" date="2021-02" db="EMBL/GenBank/DDBJ databases">
        <authorList>
            <person name="Nowell W R."/>
        </authorList>
    </citation>
    <scope>NUCLEOTIDE SEQUENCE</scope>
</reference>
<evidence type="ECO:0000256" key="5">
    <source>
        <dbReference type="ARBA" id="ARBA00022967"/>
    </source>
</evidence>
<dbReference type="InterPro" id="IPR018303">
    <property type="entry name" value="ATPase_P-typ_P_site"/>
</dbReference>
<protein>
    <submittedName>
        <fullName evidence="8">Uncharacterized protein</fullName>
    </submittedName>
</protein>
<dbReference type="InterPro" id="IPR023214">
    <property type="entry name" value="HAD_sf"/>
</dbReference>
<evidence type="ECO:0000256" key="6">
    <source>
        <dbReference type="ARBA" id="ARBA00022989"/>
    </source>
</evidence>
<evidence type="ECO:0000256" key="3">
    <source>
        <dbReference type="ARBA" id="ARBA00022741"/>
    </source>
</evidence>
<dbReference type="AlphaFoldDB" id="A0A820PYQ6"/>
<name>A0A820PYQ6_9BILA</name>
<dbReference type="Gene3D" id="1.20.1110.10">
    <property type="entry name" value="Calcium-transporting ATPase, transmembrane domain"/>
    <property type="match status" value="1"/>
</dbReference>
<gene>
    <name evidence="8" type="ORF">UXM345_LOCUS38495</name>
</gene>
<keyword evidence="5" id="KW-1278">Translocase</keyword>
<dbReference type="InterPro" id="IPR023299">
    <property type="entry name" value="ATPase_P-typ_cyto_dom_N"/>
</dbReference>
<keyword evidence="2" id="KW-0812">Transmembrane</keyword>
<feature type="non-terminal residue" evidence="8">
    <location>
        <position position="1"/>
    </location>
</feature>
<dbReference type="Proteomes" id="UP000663842">
    <property type="component" value="Unassembled WGS sequence"/>
</dbReference>